<accession>A0AAN6A669</accession>
<dbReference type="AlphaFoldDB" id="A0AAN6A669"/>
<dbReference type="Pfam" id="PF19553">
    <property type="entry name" value="DUF6076"/>
    <property type="match status" value="1"/>
</dbReference>
<dbReference type="InterPro" id="IPR045722">
    <property type="entry name" value="DUF6076"/>
</dbReference>
<comment type="caution">
    <text evidence="1">The sequence shown here is derived from an EMBL/GenBank/DDBJ whole genome shotgun (WGS) entry which is preliminary data.</text>
</comment>
<evidence type="ECO:0000313" key="2">
    <source>
        <dbReference type="Proteomes" id="UP000878956"/>
    </source>
</evidence>
<sequence>MFNIKVIIDNKNKTHYIHYINSKQIKDKKINYPGEDLIEFLLMDLTEYKNKLNRYFINNKIIIEDIENNYDNLHNIIYHIAELIKNKHDIAYSYLVSKIEFVFLSEKNILNQLHLAFRALEEIIRLQEIFKEGAEICLNAESLTKLTQSERFILFLDKHPQYENFSFKTSHSLTLVKNGESDLYKINDINNNNTNYKTKHPPLAYKQFEEVNPIKYLILEELEEFLFYEFAEMCKLELKIKKCQLCGEFFILKSKHNAYYCNRIYENNLTCNQIGIKKTYKLKISNNPTLKEYERIYNAKYAKMKRDELKENSIGESKEDFMKWSKIAQKLRKQYINNEITKEDFLLRLSL</sequence>
<reference evidence="1" key="2">
    <citation type="submission" date="2021-06" db="EMBL/GenBank/DDBJ databases">
        <authorList>
            <consortium name="NCBI Pathogen Detection Project"/>
        </authorList>
    </citation>
    <scope>NUCLEOTIDE SEQUENCE</scope>
    <source>
        <strain evidence="1">HN1000</strain>
    </source>
</reference>
<gene>
    <name evidence="1" type="ORF">KRM00_002053</name>
</gene>
<name>A0AAN6A669_CLODI</name>
<dbReference type="EMBL" id="DAEPXK010000019">
    <property type="protein sequence ID" value="HBH1542567.1"/>
    <property type="molecule type" value="Genomic_DNA"/>
</dbReference>
<reference evidence="1" key="1">
    <citation type="journal article" date="2018" name="Genome Biol.">
        <title>SKESA: strategic k-mer extension for scrupulous assemblies.</title>
        <authorList>
            <person name="Souvorov A."/>
            <person name="Agarwala R."/>
            <person name="Lipman D.J."/>
        </authorList>
    </citation>
    <scope>NUCLEOTIDE SEQUENCE</scope>
    <source>
        <strain evidence="1">HN1000</strain>
    </source>
</reference>
<dbReference type="Proteomes" id="UP000878956">
    <property type="component" value="Unassembled WGS sequence"/>
</dbReference>
<evidence type="ECO:0000313" key="1">
    <source>
        <dbReference type="EMBL" id="HBH1542567.1"/>
    </source>
</evidence>
<protein>
    <submittedName>
        <fullName evidence="1">Uncharacterized protein</fullName>
    </submittedName>
</protein>
<proteinExistence type="predicted"/>
<organism evidence="1 2">
    <name type="scientific">Clostridioides difficile</name>
    <name type="common">Peptoclostridium difficile</name>
    <dbReference type="NCBI Taxonomy" id="1496"/>
    <lineage>
        <taxon>Bacteria</taxon>
        <taxon>Bacillati</taxon>
        <taxon>Bacillota</taxon>
        <taxon>Clostridia</taxon>
        <taxon>Peptostreptococcales</taxon>
        <taxon>Peptostreptococcaceae</taxon>
        <taxon>Clostridioides</taxon>
    </lineage>
</organism>